<organism evidence="3 4">
    <name type="scientific">Phytohabitans maris</name>
    <dbReference type="NCBI Taxonomy" id="3071409"/>
    <lineage>
        <taxon>Bacteria</taxon>
        <taxon>Bacillati</taxon>
        <taxon>Actinomycetota</taxon>
        <taxon>Actinomycetes</taxon>
        <taxon>Micromonosporales</taxon>
        <taxon>Micromonosporaceae</taxon>
    </lineage>
</organism>
<gene>
    <name evidence="3" type="ORF">RB614_27535</name>
</gene>
<evidence type="ECO:0008006" key="5">
    <source>
        <dbReference type="Google" id="ProtNLM"/>
    </source>
</evidence>
<feature type="chain" id="PRO_5046982436" description="Lipoprotein" evidence="2">
    <location>
        <begin position="21"/>
        <end position="191"/>
    </location>
</feature>
<proteinExistence type="predicted"/>
<name>A0ABU0ZPY0_9ACTN</name>
<comment type="caution">
    <text evidence="3">The sequence shown here is derived from an EMBL/GenBank/DDBJ whole genome shotgun (WGS) entry which is preliminary data.</text>
</comment>
<evidence type="ECO:0000313" key="3">
    <source>
        <dbReference type="EMBL" id="MDQ7908285.1"/>
    </source>
</evidence>
<feature type="signal peptide" evidence="2">
    <location>
        <begin position="1"/>
        <end position="20"/>
    </location>
</feature>
<feature type="compositionally biased region" description="Low complexity" evidence="1">
    <location>
        <begin position="51"/>
        <end position="67"/>
    </location>
</feature>
<evidence type="ECO:0000256" key="2">
    <source>
        <dbReference type="SAM" id="SignalP"/>
    </source>
</evidence>
<keyword evidence="4" id="KW-1185">Reference proteome</keyword>
<evidence type="ECO:0000313" key="4">
    <source>
        <dbReference type="Proteomes" id="UP001230908"/>
    </source>
</evidence>
<dbReference type="Proteomes" id="UP001230908">
    <property type="component" value="Unassembled WGS sequence"/>
</dbReference>
<dbReference type="RefSeq" id="WP_308715555.1">
    <property type="nucleotide sequence ID" value="NZ_JAVHUY010000029.1"/>
</dbReference>
<feature type="region of interest" description="Disordered" evidence="1">
    <location>
        <begin position="51"/>
        <end position="77"/>
    </location>
</feature>
<keyword evidence="2" id="KW-0732">Signal</keyword>
<sequence length="191" mass="19018">MTVAQLTLARPRKAPWRAAAAVVAALFVAGCGSSGGGRASATGTATPAGTAVAASASPSPSVATASPSPAPRPTAADRRRYAACADGTCEVYVPRPVRIKVRGGTLAVTKVRRDDSLDFKLTFSTGYEGSGTLKGTCGSVVTFYRAGGGAGFTGCPAAGVPVRPTPQPGAQHMQLVGWSADGAAVLRLVSG</sequence>
<evidence type="ECO:0000256" key="1">
    <source>
        <dbReference type="SAM" id="MobiDB-lite"/>
    </source>
</evidence>
<accession>A0ABU0ZPY0</accession>
<protein>
    <recommendedName>
        <fullName evidence="5">Lipoprotein</fullName>
    </recommendedName>
</protein>
<reference evidence="3 4" key="1">
    <citation type="submission" date="2023-08" db="EMBL/GenBank/DDBJ databases">
        <title>Phytohabitans sansha sp. nov., isolated from marine sediment.</title>
        <authorList>
            <person name="Zhao Y."/>
            <person name="Yi K."/>
        </authorList>
    </citation>
    <scope>NUCLEOTIDE SEQUENCE [LARGE SCALE GENOMIC DNA]</scope>
    <source>
        <strain evidence="3 4">ZYX-F-186</strain>
    </source>
</reference>
<dbReference type="EMBL" id="JAVHUY010000029">
    <property type="protein sequence ID" value="MDQ7908285.1"/>
    <property type="molecule type" value="Genomic_DNA"/>
</dbReference>